<keyword evidence="2" id="KW-1185">Reference proteome</keyword>
<proteinExistence type="predicted"/>
<protein>
    <submittedName>
        <fullName evidence="1">Cyclic lactone autoinducer peptide</fullName>
    </submittedName>
</protein>
<name>A0A371IWT2_9FIRM</name>
<accession>A0A371IWT2</accession>
<reference evidence="1 2" key="1">
    <citation type="journal article" date="2017" name="Genome Announc.">
        <title>Draft Genome Sequence of Romboutsia maritimum sp. nov. Strain CCRI-22766(T), Isolated from Coastal Estuarine Mud.</title>
        <authorList>
            <person name="Maheux A.F."/>
            <person name="Boudreau D.K."/>
            <person name="Berube E."/>
            <person name="Boissinot M."/>
            <person name="Raymond F."/>
            <person name="Brodeur S."/>
            <person name="Corbeil J."/>
            <person name="Brightwell G."/>
            <person name="Broda D."/>
            <person name="Omar R.F."/>
            <person name="Bergeron M.G."/>
        </authorList>
    </citation>
    <scope>NUCLEOTIDE SEQUENCE [LARGE SCALE GENOMIC DNA]</scope>
    <source>
        <strain evidence="1 2">CCRI-22766</strain>
    </source>
</reference>
<dbReference type="AlphaFoldDB" id="A0A371IWT2"/>
<dbReference type="InterPro" id="IPR009229">
    <property type="entry name" value="AgrD"/>
</dbReference>
<dbReference type="Proteomes" id="UP000243494">
    <property type="component" value="Unassembled WGS sequence"/>
</dbReference>
<evidence type="ECO:0000313" key="1">
    <source>
        <dbReference type="EMBL" id="RDY24932.1"/>
    </source>
</evidence>
<sequence length="39" mass="4411">MDFLINTLFNATKKVAGEAATLCMCLFYEPEVPESLRED</sequence>
<dbReference type="OrthoDB" id="1757388at2"/>
<organism evidence="1 2">
    <name type="scientific">Romboutsia maritimum</name>
    <dbReference type="NCBI Taxonomy" id="2020948"/>
    <lineage>
        <taxon>Bacteria</taxon>
        <taxon>Bacillati</taxon>
        <taxon>Bacillota</taxon>
        <taxon>Clostridia</taxon>
        <taxon>Peptostreptococcales</taxon>
        <taxon>Peptostreptococcaceae</taxon>
        <taxon>Romboutsia</taxon>
    </lineage>
</organism>
<comment type="caution">
    <text evidence="1">The sequence shown here is derived from an EMBL/GenBank/DDBJ whole genome shotgun (WGS) entry which is preliminary data.</text>
</comment>
<dbReference type="EMBL" id="NOJZ02000001">
    <property type="protein sequence ID" value="RDY24932.1"/>
    <property type="molecule type" value="Genomic_DNA"/>
</dbReference>
<dbReference type="RefSeq" id="WP_095404709.1">
    <property type="nucleotide sequence ID" value="NZ_NOJZ02000001.1"/>
</dbReference>
<dbReference type="NCBIfam" id="TIGR04223">
    <property type="entry name" value="quorum_AgrD"/>
    <property type="match status" value="1"/>
</dbReference>
<gene>
    <name evidence="1" type="ORF">CHF27_001660</name>
</gene>
<evidence type="ECO:0000313" key="2">
    <source>
        <dbReference type="Proteomes" id="UP000243494"/>
    </source>
</evidence>